<keyword evidence="2" id="KW-0812">Transmembrane</keyword>
<dbReference type="Proteomes" id="UP000023152">
    <property type="component" value="Unassembled WGS sequence"/>
</dbReference>
<feature type="non-terminal residue" evidence="4">
    <location>
        <position position="376"/>
    </location>
</feature>
<organism evidence="4 5">
    <name type="scientific">Reticulomyxa filosa</name>
    <dbReference type="NCBI Taxonomy" id="46433"/>
    <lineage>
        <taxon>Eukaryota</taxon>
        <taxon>Sar</taxon>
        <taxon>Rhizaria</taxon>
        <taxon>Retaria</taxon>
        <taxon>Foraminifera</taxon>
        <taxon>Monothalamids</taxon>
        <taxon>Reticulomyxidae</taxon>
        <taxon>Reticulomyxa</taxon>
    </lineage>
</organism>
<keyword evidence="2" id="KW-0472">Membrane</keyword>
<protein>
    <recommendedName>
        <fullName evidence="3">C2 domain-containing protein</fullName>
    </recommendedName>
</protein>
<feature type="transmembrane region" description="Helical" evidence="2">
    <location>
        <begin position="320"/>
        <end position="339"/>
    </location>
</feature>
<evidence type="ECO:0000259" key="3">
    <source>
        <dbReference type="PROSITE" id="PS50004"/>
    </source>
</evidence>
<accession>X6MRX4</accession>
<dbReference type="AlphaFoldDB" id="X6MRX4"/>
<evidence type="ECO:0000256" key="2">
    <source>
        <dbReference type="SAM" id="Phobius"/>
    </source>
</evidence>
<dbReference type="EMBL" id="ASPP01018322">
    <property type="protein sequence ID" value="ETO16376.1"/>
    <property type="molecule type" value="Genomic_DNA"/>
</dbReference>
<dbReference type="InterPro" id="IPR035892">
    <property type="entry name" value="C2_domain_sf"/>
</dbReference>
<evidence type="ECO:0000313" key="4">
    <source>
        <dbReference type="EMBL" id="ETO16376.1"/>
    </source>
</evidence>
<dbReference type="Pfam" id="PF00168">
    <property type="entry name" value="C2"/>
    <property type="match status" value="1"/>
</dbReference>
<evidence type="ECO:0000256" key="1">
    <source>
        <dbReference type="SAM" id="MobiDB-lite"/>
    </source>
</evidence>
<feature type="transmembrane region" description="Helical" evidence="2">
    <location>
        <begin position="346"/>
        <end position="371"/>
    </location>
</feature>
<feature type="domain" description="C2" evidence="3">
    <location>
        <begin position="1"/>
        <end position="74"/>
    </location>
</feature>
<feature type="compositionally biased region" description="Basic and acidic residues" evidence="1">
    <location>
        <begin position="173"/>
        <end position="182"/>
    </location>
</feature>
<keyword evidence="5" id="KW-1185">Reference proteome</keyword>
<evidence type="ECO:0000313" key="5">
    <source>
        <dbReference type="Proteomes" id="UP000023152"/>
    </source>
</evidence>
<dbReference type="InterPro" id="IPR000008">
    <property type="entry name" value="C2_dom"/>
</dbReference>
<dbReference type="SUPFAM" id="SSF49562">
    <property type="entry name" value="C2 domain (Calcium/lipid-binding domain, CaLB)"/>
    <property type="match status" value="1"/>
</dbReference>
<dbReference type="OrthoDB" id="423283at2759"/>
<name>X6MRX4_RETFI</name>
<sequence length="376" mass="44160">MLHNMIKIVKIIKQTQKQYSPKWEHEENIIVTNSTGSLVIELYDYDVVTKDDFIGTVKIPLCDLPFVTDNFLFFPLGGPLKKKKQKKTKFKCHDILCVYVHIRTRQTMKSVSRSLIKHRLQNGFIDQWFDVELSQEFADEKVGDRKDMQHYDKSAIPHFQPHHRKVDSAPKVNESEKPKEKMWPLSRSNTEKTVFHRSVSSAGTGFNKFRGVTANPIDLQLPNYSPLKCQIRVQLQFTVNPVCSKSGREKYKIYQCQAYMHIYVHTYLLVKLNTYTHTPKKKKLGNFISHFDHVMTDTVVRPPLNTNRLYSEYCVLLENIWPMVIFGQMLLQVLFWQSYYLATATLLFFICAISHPWLWLFAFHSLLLIYISHSYV</sequence>
<gene>
    <name evidence="4" type="ORF">RFI_20977</name>
</gene>
<proteinExistence type="predicted"/>
<dbReference type="PROSITE" id="PS50004">
    <property type="entry name" value="C2"/>
    <property type="match status" value="1"/>
</dbReference>
<keyword evidence="2" id="KW-1133">Transmembrane helix</keyword>
<feature type="region of interest" description="Disordered" evidence="1">
    <location>
        <begin position="160"/>
        <end position="183"/>
    </location>
</feature>
<dbReference type="Gene3D" id="2.60.40.150">
    <property type="entry name" value="C2 domain"/>
    <property type="match status" value="1"/>
</dbReference>
<reference evidence="4 5" key="1">
    <citation type="journal article" date="2013" name="Curr. Biol.">
        <title>The Genome of the Foraminiferan Reticulomyxa filosa.</title>
        <authorList>
            <person name="Glockner G."/>
            <person name="Hulsmann N."/>
            <person name="Schleicher M."/>
            <person name="Noegel A.A."/>
            <person name="Eichinger L."/>
            <person name="Gallinger C."/>
            <person name="Pawlowski J."/>
            <person name="Sierra R."/>
            <person name="Euteneuer U."/>
            <person name="Pillet L."/>
            <person name="Moustafa A."/>
            <person name="Platzer M."/>
            <person name="Groth M."/>
            <person name="Szafranski K."/>
            <person name="Schliwa M."/>
        </authorList>
    </citation>
    <scope>NUCLEOTIDE SEQUENCE [LARGE SCALE GENOMIC DNA]</scope>
</reference>
<comment type="caution">
    <text evidence="4">The sequence shown here is derived from an EMBL/GenBank/DDBJ whole genome shotgun (WGS) entry which is preliminary data.</text>
</comment>